<organism evidence="1 2">
    <name type="scientific">Trichoderma ghanense</name>
    <dbReference type="NCBI Taxonomy" id="65468"/>
    <lineage>
        <taxon>Eukaryota</taxon>
        <taxon>Fungi</taxon>
        <taxon>Dikarya</taxon>
        <taxon>Ascomycota</taxon>
        <taxon>Pezizomycotina</taxon>
        <taxon>Sordariomycetes</taxon>
        <taxon>Hypocreomycetidae</taxon>
        <taxon>Hypocreales</taxon>
        <taxon>Hypocreaceae</taxon>
        <taxon>Trichoderma</taxon>
    </lineage>
</organism>
<accession>A0ABY2H760</accession>
<evidence type="ECO:0000313" key="1">
    <source>
        <dbReference type="EMBL" id="TFB04115.1"/>
    </source>
</evidence>
<dbReference type="GeneID" id="300575552"/>
<dbReference type="Proteomes" id="UP001642720">
    <property type="component" value="Unassembled WGS sequence"/>
</dbReference>
<evidence type="ECO:0000313" key="2">
    <source>
        <dbReference type="Proteomes" id="UP001642720"/>
    </source>
</evidence>
<proteinExistence type="predicted"/>
<gene>
    <name evidence="1" type="ORF">CCMA1212_003767</name>
</gene>
<dbReference type="RefSeq" id="XP_073560316.1">
    <property type="nucleotide sequence ID" value="XM_073701102.1"/>
</dbReference>
<dbReference type="EMBL" id="PPTA01000004">
    <property type="protein sequence ID" value="TFB04115.1"/>
    <property type="molecule type" value="Genomic_DNA"/>
</dbReference>
<reference evidence="1 2" key="1">
    <citation type="submission" date="2018-01" db="EMBL/GenBank/DDBJ databases">
        <title>Genome characterization of the sugarcane-associated fungus Trichoderma ghanense CCMA-1212 and their application in lignocelulose bioconversion.</title>
        <authorList>
            <person name="Steindorff A.S."/>
            <person name="Mendes T.D."/>
            <person name="Vilela E.S.D."/>
            <person name="Rodrigues D.S."/>
            <person name="Formighieri E.F."/>
            <person name="Melo I.S."/>
            <person name="Favaro L.C.L."/>
        </authorList>
    </citation>
    <scope>NUCLEOTIDE SEQUENCE [LARGE SCALE GENOMIC DNA]</scope>
    <source>
        <strain evidence="1 2">CCMA-1212</strain>
    </source>
</reference>
<comment type="caution">
    <text evidence="1">The sequence shown here is derived from an EMBL/GenBank/DDBJ whole genome shotgun (WGS) entry which is preliminary data.</text>
</comment>
<name>A0ABY2H760_9HYPO</name>
<protein>
    <submittedName>
        <fullName evidence="1">Uncharacterized protein</fullName>
    </submittedName>
</protein>
<sequence length="60" mass="6371">MTPLDGRELMNPPLPLNGRTLTTTLMFPPPAGAMAARMYAGTYAGPLGGRADLRAMRPGR</sequence>
<keyword evidence="2" id="KW-1185">Reference proteome</keyword>